<dbReference type="VEuPathDB" id="FungiDB:CC1G_15470"/>
<keyword evidence="3" id="KW-1185">Reference proteome</keyword>
<dbReference type="KEGG" id="cci:CC1G_15470"/>
<dbReference type="InParanoid" id="D6RQV4"/>
<gene>
    <name evidence="2" type="ORF">CC1G_15470</name>
</gene>
<feature type="region of interest" description="Disordered" evidence="1">
    <location>
        <begin position="1"/>
        <end position="41"/>
    </location>
</feature>
<feature type="compositionally biased region" description="Basic and acidic residues" evidence="1">
    <location>
        <begin position="15"/>
        <end position="33"/>
    </location>
</feature>
<dbReference type="RefSeq" id="XP_002910193.1">
    <property type="nucleotide sequence ID" value="XM_002910147.1"/>
</dbReference>
<organism evidence="2 3">
    <name type="scientific">Coprinopsis cinerea (strain Okayama-7 / 130 / ATCC MYA-4618 / FGSC 9003)</name>
    <name type="common">Inky cap fungus</name>
    <name type="synonym">Hormographiella aspergillata</name>
    <dbReference type="NCBI Taxonomy" id="240176"/>
    <lineage>
        <taxon>Eukaryota</taxon>
        <taxon>Fungi</taxon>
        <taxon>Dikarya</taxon>
        <taxon>Basidiomycota</taxon>
        <taxon>Agaricomycotina</taxon>
        <taxon>Agaricomycetes</taxon>
        <taxon>Agaricomycetidae</taxon>
        <taxon>Agaricales</taxon>
        <taxon>Agaricineae</taxon>
        <taxon>Psathyrellaceae</taxon>
        <taxon>Coprinopsis</taxon>
    </lineage>
</organism>
<evidence type="ECO:0000313" key="2">
    <source>
        <dbReference type="EMBL" id="EFI26699.1"/>
    </source>
</evidence>
<name>D6RQV4_COPC7</name>
<sequence>MNLRQPSSGEPQGLRSDRTGSTDSVQRVEDSERNPNPAISGVCPAWHITWKACQRDDARHAVVGGAHGAQGQAVVLSSMSGVANLASRLSRAAESQSGFNSPKIRRLKIGINR</sequence>
<dbReference type="AlphaFoldDB" id="D6RQV4"/>
<accession>D6RQV4</accession>
<evidence type="ECO:0000313" key="3">
    <source>
        <dbReference type="Proteomes" id="UP000001861"/>
    </source>
</evidence>
<comment type="caution">
    <text evidence="2">The sequence shown here is derived from an EMBL/GenBank/DDBJ whole genome shotgun (WGS) entry which is preliminary data.</text>
</comment>
<evidence type="ECO:0000256" key="1">
    <source>
        <dbReference type="SAM" id="MobiDB-lite"/>
    </source>
</evidence>
<reference evidence="2 3" key="1">
    <citation type="journal article" date="2010" name="Proc. Natl. Acad. Sci. U.S.A.">
        <title>Insights into evolution of multicellular fungi from the assembled chromosomes of the mushroom Coprinopsis cinerea (Coprinus cinereus).</title>
        <authorList>
            <person name="Stajich J.E."/>
            <person name="Wilke S.K."/>
            <person name="Ahren D."/>
            <person name="Au C.H."/>
            <person name="Birren B.W."/>
            <person name="Borodovsky M."/>
            <person name="Burns C."/>
            <person name="Canback B."/>
            <person name="Casselton L.A."/>
            <person name="Cheng C.K."/>
            <person name="Deng J."/>
            <person name="Dietrich F.S."/>
            <person name="Fargo D.C."/>
            <person name="Farman M.L."/>
            <person name="Gathman A.C."/>
            <person name="Goldberg J."/>
            <person name="Guigo R."/>
            <person name="Hoegger P.J."/>
            <person name="Hooker J.B."/>
            <person name="Huggins A."/>
            <person name="James T.Y."/>
            <person name="Kamada T."/>
            <person name="Kilaru S."/>
            <person name="Kodira C."/>
            <person name="Kues U."/>
            <person name="Kupfer D."/>
            <person name="Kwan H.S."/>
            <person name="Lomsadze A."/>
            <person name="Li W."/>
            <person name="Lilly W.W."/>
            <person name="Ma L.J."/>
            <person name="Mackey A.J."/>
            <person name="Manning G."/>
            <person name="Martin F."/>
            <person name="Muraguchi H."/>
            <person name="Natvig D.O."/>
            <person name="Palmerini H."/>
            <person name="Ramesh M.A."/>
            <person name="Rehmeyer C.J."/>
            <person name="Roe B.A."/>
            <person name="Shenoy N."/>
            <person name="Stanke M."/>
            <person name="Ter-Hovhannisyan V."/>
            <person name="Tunlid A."/>
            <person name="Velagapudi R."/>
            <person name="Vision T.J."/>
            <person name="Zeng Q."/>
            <person name="Zolan M.E."/>
            <person name="Pukkila P.J."/>
        </authorList>
    </citation>
    <scope>NUCLEOTIDE SEQUENCE [LARGE SCALE GENOMIC DNA]</scope>
    <source>
        <strain evidence="3">Okayama-7 / 130 / ATCC MYA-4618 / FGSC 9003</strain>
    </source>
</reference>
<dbReference type="Proteomes" id="UP000001861">
    <property type="component" value="Unassembled WGS sequence"/>
</dbReference>
<dbReference type="EMBL" id="AACS02000012">
    <property type="protein sequence ID" value="EFI26699.1"/>
    <property type="molecule type" value="Genomic_DNA"/>
</dbReference>
<protein>
    <submittedName>
        <fullName evidence="2">Uncharacterized protein</fullName>
    </submittedName>
</protein>
<proteinExistence type="predicted"/>
<dbReference type="GeneID" id="9380196"/>
<dbReference type="HOGENOM" id="CLU_2133374_0_0_1"/>
<feature type="compositionally biased region" description="Polar residues" evidence="1">
    <location>
        <begin position="1"/>
        <end position="10"/>
    </location>
</feature>